<dbReference type="EMBL" id="JOKG01000003">
    <property type="protein sequence ID" value="KEQ13422.1"/>
    <property type="molecule type" value="Genomic_DNA"/>
</dbReference>
<gene>
    <name evidence="2" type="ORF">GZ77_13645</name>
</gene>
<proteinExistence type="predicted"/>
<dbReference type="Proteomes" id="UP000028006">
    <property type="component" value="Unassembled WGS sequence"/>
</dbReference>
<protein>
    <submittedName>
        <fullName evidence="2">Uncharacterized protein</fullName>
    </submittedName>
</protein>
<evidence type="ECO:0000313" key="3">
    <source>
        <dbReference type="Proteomes" id="UP000028006"/>
    </source>
</evidence>
<organism evidence="2 3">
    <name type="scientific">Endozoicomonas montiporae</name>
    <dbReference type="NCBI Taxonomy" id="1027273"/>
    <lineage>
        <taxon>Bacteria</taxon>
        <taxon>Pseudomonadati</taxon>
        <taxon>Pseudomonadota</taxon>
        <taxon>Gammaproteobacteria</taxon>
        <taxon>Oceanospirillales</taxon>
        <taxon>Endozoicomonadaceae</taxon>
        <taxon>Endozoicomonas</taxon>
    </lineage>
</organism>
<dbReference type="RefSeq" id="WP_034876231.1">
    <property type="nucleotide sequence ID" value="NZ_JOKG01000003.1"/>
</dbReference>
<feature type="chain" id="PRO_5001760535" evidence="1">
    <location>
        <begin position="23"/>
        <end position="537"/>
    </location>
</feature>
<name>A0A081N4P9_9GAMM</name>
<reference evidence="2 3" key="1">
    <citation type="submission" date="2014-06" db="EMBL/GenBank/DDBJ databases">
        <title>Whole Genome Sequences of Three Symbiotic Endozoicomonas Bacteria.</title>
        <authorList>
            <person name="Neave M.J."/>
            <person name="Apprill A."/>
            <person name="Voolstra C.R."/>
        </authorList>
    </citation>
    <scope>NUCLEOTIDE SEQUENCE [LARGE SCALE GENOMIC DNA]</scope>
    <source>
        <strain evidence="2 3">LMG 24815</strain>
    </source>
</reference>
<sequence length="537" mass="62079">MILRAFILCFTATNLLSNSIYADNLDNYCTTVAHPAQKVSQYCSGIIIPASKTRNFQGERLLCSNASDRKIRHPVDFDEEAWRDKLATDRQGAFEMLRTLPDPVWQGTLKYKSHLNWSWQDCQKVTDAEKCGTEQHCKTVTNRLGEREKKCKDKSKTCYVDIDIHESVFCSHEKTDYEIRYLKSSESEWNPEHDHFTDRLANGYDLLPGEEETVVVDNGADLLGSRRLAPKVYFKNQRNQYIITMLDTPPFTKDNLYCQQRSQYTIGFSLMAKARIRSRSGNDFSIPAAHDGAPLEALIWQSARDQTGKRKDKGYPAVLQVQDYSAKAMHEFADDTDNTFKHIVLRIQLYEKTPFGILPWATSTQYTQEAKAVTATLNALSDEQAIRRSALWQINLANQLLHPDKNLYRVFVPWFVYYPARLVFSSEALSYEYQLKPATNYKLSVTTYQKGLSIYHQSCEDEPNAWDCQFYAGWGWFSPNRYEHNYYSDNSLDITFTTESDVNLRTWWPVIWATIGWLDELAIATSVWVLITRNNLP</sequence>
<comment type="caution">
    <text evidence="2">The sequence shown here is derived from an EMBL/GenBank/DDBJ whole genome shotgun (WGS) entry which is preliminary data.</text>
</comment>
<evidence type="ECO:0000313" key="2">
    <source>
        <dbReference type="EMBL" id="KEQ13422.1"/>
    </source>
</evidence>
<feature type="signal peptide" evidence="1">
    <location>
        <begin position="1"/>
        <end position="22"/>
    </location>
</feature>
<keyword evidence="3" id="KW-1185">Reference proteome</keyword>
<accession>A0A081N4P9</accession>
<dbReference type="AlphaFoldDB" id="A0A081N4P9"/>
<evidence type="ECO:0000256" key="1">
    <source>
        <dbReference type="SAM" id="SignalP"/>
    </source>
</evidence>
<keyword evidence="1" id="KW-0732">Signal</keyword>